<evidence type="ECO:0000259" key="6">
    <source>
        <dbReference type="SMART" id="SM00906"/>
    </source>
</evidence>
<proteinExistence type="predicted"/>
<gene>
    <name evidence="7" type="ORF">BO88DRAFT_384543</name>
</gene>
<dbReference type="InterPro" id="IPR007219">
    <property type="entry name" value="XnlR_reg_dom"/>
</dbReference>
<dbReference type="Proteomes" id="UP000248405">
    <property type="component" value="Unassembled WGS sequence"/>
</dbReference>
<keyword evidence="4" id="KW-0539">Nucleus</keyword>
<keyword evidence="3" id="KW-0804">Transcription</keyword>
<protein>
    <recommendedName>
        <fullName evidence="6">Xylanolytic transcriptional activator regulatory domain-containing protein</fullName>
    </recommendedName>
</protein>
<dbReference type="InterPro" id="IPR051127">
    <property type="entry name" value="Fungal_SecMet_Regulators"/>
</dbReference>
<dbReference type="OrthoDB" id="3266505at2759"/>
<dbReference type="Pfam" id="PF04082">
    <property type="entry name" value="Fungal_trans"/>
    <property type="match status" value="1"/>
</dbReference>
<feature type="region of interest" description="Disordered" evidence="5">
    <location>
        <begin position="1"/>
        <end position="39"/>
    </location>
</feature>
<dbReference type="PANTHER" id="PTHR47424:SF3">
    <property type="entry name" value="REGULATORY PROTEIN GAL4"/>
    <property type="match status" value="1"/>
</dbReference>
<feature type="region of interest" description="Disordered" evidence="5">
    <location>
        <begin position="150"/>
        <end position="170"/>
    </location>
</feature>
<organism evidence="7 8">
    <name type="scientific">Aspergillus vadensis (strain CBS 113365 / IMI 142717 / IBT 24658)</name>
    <dbReference type="NCBI Taxonomy" id="1448311"/>
    <lineage>
        <taxon>Eukaryota</taxon>
        <taxon>Fungi</taxon>
        <taxon>Dikarya</taxon>
        <taxon>Ascomycota</taxon>
        <taxon>Pezizomycotina</taxon>
        <taxon>Eurotiomycetes</taxon>
        <taxon>Eurotiomycetidae</taxon>
        <taxon>Eurotiales</taxon>
        <taxon>Aspergillaceae</taxon>
        <taxon>Aspergillus</taxon>
        <taxon>Aspergillus subgen. Circumdati</taxon>
    </lineage>
</organism>
<feature type="compositionally biased region" description="Polar residues" evidence="5">
    <location>
        <begin position="646"/>
        <end position="655"/>
    </location>
</feature>
<evidence type="ECO:0000256" key="4">
    <source>
        <dbReference type="ARBA" id="ARBA00023242"/>
    </source>
</evidence>
<dbReference type="GO" id="GO:0008270">
    <property type="term" value="F:zinc ion binding"/>
    <property type="evidence" value="ECO:0007669"/>
    <property type="project" value="InterPro"/>
</dbReference>
<dbReference type="PANTHER" id="PTHR47424">
    <property type="entry name" value="REGULATORY PROTEIN GAL4"/>
    <property type="match status" value="1"/>
</dbReference>
<evidence type="ECO:0000256" key="3">
    <source>
        <dbReference type="ARBA" id="ARBA00023163"/>
    </source>
</evidence>
<feature type="domain" description="Xylanolytic transcriptional activator regulatory" evidence="6">
    <location>
        <begin position="313"/>
        <end position="372"/>
    </location>
</feature>
<dbReference type="AlphaFoldDB" id="A0A319C6U3"/>
<dbReference type="GeneID" id="37209300"/>
<reference evidence="7" key="1">
    <citation type="submission" date="2016-12" db="EMBL/GenBank/DDBJ databases">
        <title>The genomes of Aspergillus section Nigri reveals drivers in fungal speciation.</title>
        <authorList>
            <consortium name="DOE Joint Genome Institute"/>
            <person name="Vesth T.C."/>
            <person name="Nybo J."/>
            <person name="Theobald S."/>
            <person name="Brandl J."/>
            <person name="Frisvad J.C."/>
            <person name="Nielsen K.F."/>
            <person name="Lyhne E.K."/>
            <person name="Kogle M.E."/>
            <person name="Kuo A."/>
            <person name="Riley R."/>
            <person name="Clum A."/>
            <person name="Nolan M."/>
            <person name="Lipzen A."/>
            <person name="Salamov A."/>
            <person name="Henrissat B."/>
            <person name="Wiebenga A."/>
            <person name="De Vries R.P."/>
            <person name="Grigoriev I.V."/>
            <person name="Mortensen U.H."/>
            <person name="Andersen M.R."/>
            <person name="Baker S.E."/>
        </authorList>
    </citation>
    <scope>NUCLEOTIDE SEQUENCE [LARGE SCALE GENOMIC DNA]</scope>
    <source>
        <strain evidence="7">CBS 113365</strain>
    </source>
</reference>
<name>A0A319C6U3_ASPVC</name>
<accession>A0A319C6U3</accession>
<keyword evidence="1" id="KW-0805">Transcription regulation</keyword>
<feature type="compositionally biased region" description="Polar residues" evidence="5">
    <location>
        <begin position="161"/>
        <end position="170"/>
    </location>
</feature>
<dbReference type="CDD" id="cd12148">
    <property type="entry name" value="fungal_TF_MHR"/>
    <property type="match status" value="1"/>
</dbReference>
<sequence>MVRPETVTRESRGSKRSGDGSPLHGADQPNALPDSKRQRRGRYVSQAWYDNMPQAISGFFRSTDPNPTVCNVASERSNAMGTCLVNLASLAGDDAPRMLSIYDVEHLLEMKCLQVIVRGKDVLTRLDRVERQLQSLINAVCPAFNRRDSIDAETGPVDGPGSTTIENGSFTTSKDKAFVRDEVNSFSGETSIRHALEEVEERLETTQGHGGPATNAPHSQISTPILTPSPHHERGEKSPEYNIHRNIFLTYGIQPKRPQWDKSLGIFCTEIHILYPFLHLPTLRNNHAAMWNSLALSSEPDIHKSKISEIALAQLLVCIAIGQCTESPSEMSRRMWWSLYILDRRLAIETGHPFLIQDVNVDTPLPRPVDDDQLSGSHNCPNAVLDMPQPSEATGPHTTSFPYFKAMITYSQVLGKVWEGLYGAKSLDLAPNYPLREHLERLLFRAQKDIHQDFAHPHYGPRATQLAETPWWLIKQQALMRTRWLSVRLLIRRPLLCASVSHDGTPLDSFENEMSCMQIANGIIEEVSQFPEEKAIFTFPFIHYLIGATITSLGLIMKENTFKAAYGGATVHAVRLLETYCTKTWVSGKLIRVVSRLRHMASRLLKDDNVVGSGLSLYKHSSRAPGVLDSRARPTGIDSGEGSSMVHPSQISSDPSVGKHEFVGPPDMNVCSGVGGEPTSQIPPLYRPDIIEPCLPTQVLSFDGLASLVMSDFDFEEGVPIGSGFGMHPTQGPACIHPLPNDQPEGGAGASHTTSRPLAMHNEVTVGDFGDSGFGEMEWLEALFGNYVNSDFIHGQYT</sequence>
<dbReference type="GO" id="GO:0003677">
    <property type="term" value="F:DNA binding"/>
    <property type="evidence" value="ECO:0007669"/>
    <property type="project" value="UniProtKB-KW"/>
</dbReference>
<evidence type="ECO:0000313" key="7">
    <source>
        <dbReference type="EMBL" id="PYH71038.1"/>
    </source>
</evidence>
<dbReference type="GO" id="GO:0006351">
    <property type="term" value="P:DNA-templated transcription"/>
    <property type="evidence" value="ECO:0007669"/>
    <property type="project" value="InterPro"/>
</dbReference>
<feature type="compositionally biased region" description="Polar residues" evidence="5">
    <location>
        <begin position="216"/>
        <end position="226"/>
    </location>
</feature>
<feature type="compositionally biased region" description="Basic and acidic residues" evidence="5">
    <location>
        <begin position="1"/>
        <end position="18"/>
    </location>
</feature>
<evidence type="ECO:0000256" key="2">
    <source>
        <dbReference type="ARBA" id="ARBA00023125"/>
    </source>
</evidence>
<feature type="region of interest" description="Disordered" evidence="5">
    <location>
        <begin position="204"/>
        <end position="237"/>
    </location>
</feature>
<feature type="region of interest" description="Disordered" evidence="5">
    <location>
        <begin position="629"/>
        <end position="658"/>
    </location>
</feature>
<evidence type="ECO:0000256" key="5">
    <source>
        <dbReference type="SAM" id="MobiDB-lite"/>
    </source>
</evidence>
<keyword evidence="2" id="KW-0238">DNA-binding</keyword>
<dbReference type="RefSeq" id="XP_025564832.1">
    <property type="nucleotide sequence ID" value="XM_025704708.1"/>
</dbReference>
<evidence type="ECO:0000256" key="1">
    <source>
        <dbReference type="ARBA" id="ARBA00023015"/>
    </source>
</evidence>
<dbReference type="SMART" id="SM00906">
    <property type="entry name" value="Fungal_trans"/>
    <property type="match status" value="1"/>
</dbReference>
<evidence type="ECO:0000313" key="8">
    <source>
        <dbReference type="Proteomes" id="UP000248405"/>
    </source>
</evidence>
<dbReference type="EMBL" id="KZ821619">
    <property type="protein sequence ID" value="PYH71038.1"/>
    <property type="molecule type" value="Genomic_DNA"/>
</dbReference>
<keyword evidence="8" id="KW-1185">Reference proteome</keyword>